<organism evidence="2 3">
    <name type="scientific">Eumeta variegata</name>
    <name type="common">Bagworm moth</name>
    <name type="synonym">Eumeta japonica</name>
    <dbReference type="NCBI Taxonomy" id="151549"/>
    <lineage>
        <taxon>Eukaryota</taxon>
        <taxon>Metazoa</taxon>
        <taxon>Ecdysozoa</taxon>
        <taxon>Arthropoda</taxon>
        <taxon>Hexapoda</taxon>
        <taxon>Insecta</taxon>
        <taxon>Pterygota</taxon>
        <taxon>Neoptera</taxon>
        <taxon>Endopterygota</taxon>
        <taxon>Lepidoptera</taxon>
        <taxon>Glossata</taxon>
        <taxon>Ditrysia</taxon>
        <taxon>Tineoidea</taxon>
        <taxon>Psychidae</taxon>
        <taxon>Oiketicinae</taxon>
        <taxon>Eumeta</taxon>
    </lineage>
</organism>
<keyword evidence="3" id="KW-1185">Reference proteome</keyword>
<sequence>MDNLGTLFGSRYREVHATLNVSRALRMCIRLRLGFVATTVICITESGSIPTRKFIWAPDRGGPVRGPPAAADVGACGFCKFRVSHDPWERARQGRGRQTNYCQPRRRRTRKQDKGPFATARVGRRCATHSALGVFDVYLDTRFCTPRVSSPFALTVCLGRTLKKAMSSRPRRRRCSGFAQHLRMYRDYTWAAPVEVGRAQTYRNAPRAAATTKR</sequence>
<dbReference type="Proteomes" id="UP000299102">
    <property type="component" value="Unassembled WGS sequence"/>
</dbReference>
<gene>
    <name evidence="2" type="ORF">EVAR_96972_1</name>
</gene>
<dbReference type="EMBL" id="BGZK01000326">
    <property type="protein sequence ID" value="GBP36979.1"/>
    <property type="molecule type" value="Genomic_DNA"/>
</dbReference>
<proteinExistence type="predicted"/>
<evidence type="ECO:0000313" key="3">
    <source>
        <dbReference type="Proteomes" id="UP000299102"/>
    </source>
</evidence>
<comment type="caution">
    <text evidence="2">The sequence shown here is derived from an EMBL/GenBank/DDBJ whole genome shotgun (WGS) entry which is preliminary data.</text>
</comment>
<dbReference type="AlphaFoldDB" id="A0A4C1VEE3"/>
<evidence type="ECO:0000313" key="2">
    <source>
        <dbReference type="EMBL" id="GBP36979.1"/>
    </source>
</evidence>
<protein>
    <submittedName>
        <fullName evidence="2">Uncharacterized protein</fullName>
    </submittedName>
</protein>
<accession>A0A4C1VEE3</accession>
<reference evidence="2 3" key="1">
    <citation type="journal article" date="2019" name="Commun. Biol.">
        <title>The bagworm genome reveals a unique fibroin gene that provides high tensile strength.</title>
        <authorList>
            <person name="Kono N."/>
            <person name="Nakamura H."/>
            <person name="Ohtoshi R."/>
            <person name="Tomita M."/>
            <person name="Numata K."/>
            <person name="Arakawa K."/>
        </authorList>
    </citation>
    <scope>NUCLEOTIDE SEQUENCE [LARGE SCALE GENOMIC DNA]</scope>
</reference>
<name>A0A4C1VEE3_EUMVA</name>
<evidence type="ECO:0000256" key="1">
    <source>
        <dbReference type="SAM" id="MobiDB-lite"/>
    </source>
</evidence>
<feature type="region of interest" description="Disordered" evidence="1">
    <location>
        <begin position="92"/>
        <end position="116"/>
    </location>
</feature>